<feature type="transmembrane region" description="Helical" evidence="9">
    <location>
        <begin position="317"/>
        <end position="338"/>
    </location>
</feature>
<gene>
    <name evidence="12" type="primary">glnP</name>
    <name evidence="12" type="ordered locus">LMM7_0876</name>
</gene>
<dbReference type="Proteomes" id="UP000000486">
    <property type="component" value="Chromosome"/>
</dbReference>
<evidence type="ECO:0000256" key="8">
    <source>
        <dbReference type="ARBA" id="ARBA00023136"/>
    </source>
</evidence>
<dbReference type="FunFam" id="1.10.3720.10:FF:000033">
    <property type="entry name" value="Polar amino acid ABC transporter permease"/>
    <property type="match status" value="1"/>
</dbReference>
<comment type="subcellular location">
    <subcellularLocation>
        <location evidence="1 9">Cell membrane</location>
        <topology evidence="1 9">Multi-pass membrane protein</topology>
    </subcellularLocation>
</comment>
<keyword evidence="3" id="KW-1003">Cell membrane</keyword>
<keyword evidence="2 9" id="KW-0813">Transport</keyword>
<dbReference type="InterPro" id="IPR010065">
    <property type="entry name" value="AA_ABC_transptr_permease_3TM"/>
</dbReference>
<keyword evidence="10" id="KW-0732">Signal</keyword>
<dbReference type="RefSeq" id="WP_003729455.1">
    <property type="nucleotide sequence ID" value="NC_017537.1"/>
</dbReference>
<dbReference type="SUPFAM" id="SSF161098">
    <property type="entry name" value="MetI-like"/>
    <property type="match status" value="1"/>
</dbReference>
<dbReference type="InterPro" id="IPR035906">
    <property type="entry name" value="MetI-like_sf"/>
</dbReference>
<dbReference type="Gene3D" id="3.40.190.10">
    <property type="entry name" value="Periplasmic binding protein-like II"/>
    <property type="match status" value="2"/>
</dbReference>
<dbReference type="SMART" id="SM00079">
    <property type="entry name" value="PBPe"/>
    <property type="match status" value="1"/>
</dbReference>
<evidence type="ECO:0000256" key="1">
    <source>
        <dbReference type="ARBA" id="ARBA00004651"/>
    </source>
</evidence>
<dbReference type="CDD" id="cd06261">
    <property type="entry name" value="TM_PBP2"/>
    <property type="match status" value="1"/>
</dbReference>
<accession>A0A0E0UU53</accession>
<evidence type="ECO:0000256" key="9">
    <source>
        <dbReference type="RuleBase" id="RU363032"/>
    </source>
</evidence>
<evidence type="ECO:0000256" key="7">
    <source>
        <dbReference type="ARBA" id="ARBA00023016"/>
    </source>
</evidence>
<evidence type="ECO:0000256" key="6">
    <source>
        <dbReference type="ARBA" id="ARBA00022989"/>
    </source>
</evidence>
<feature type="transmembrane region" description="Helical" evidence="9">
    <location>
        <begin position="350"/>
        <end position="374"/>
    </location>
</feature>
<dbReference type="AlphaFoldDB" id="A0A0E0UU53"/>
<dbReference type="GO" id="GO:0043190">
    <property type="term" value="C:ATP-binding cassette (ABC) transporter complex"/>
    <property type="evidence" value="ECO:0007669"/>
    <property type="project" value="InterPro"/>
</dbReference>
<sequence>MKKFSRFILMMAIACVAAFIFTGNGLNAKAAEETYLIGTDTTFAPFEFEKDGEHVGIDMDILKAIAKDQNFKYEIKAMGFNAAVQALEANQVDGVIAGMSITDERKQKFDFSDPYFDSGVVMGILKDNDEIKTYDDLKGKKVAVKTGTEGYAFAEKIKDKYDFDIVVFDDSAQMYDDVKTRNSVACFDDYPVLAYGVQTGNGLKIVTDKEKGNSYGFAVNKGKNQELLEKFNAGLVNIKASGEYDKILENYLGDNAIKENTNEKGFMGIIKSSWPALLSGLWLTIRLAVVSLIIAFIIGITFGFMKVSNSKILRGIATVYVDIFRGTPLIVQAFFFYFGIPAALDFRMPVFLAGVIALSLNAGAYMVEIVRGGIQSVDKGQMEAARSLGLPHKKAMMKVVLPQAIRMMIPSFINQFVITLKDTSIMSAIGLVELTQSGKIIMARTFESTWTWLIIGIMYLIVITILTKISDRLERRLRND</sequence>
<evidence type="ECO:0000313" key="13">
    <source>
        <dbReference type="Proteomes" id="UP000000486"/>
    </source>
</evidence>
<dbReference type="CDD" id="cd13619">
    <property type="entry name" value="PBP2_GlnP"/>
    <property type="match status" value="1"/>
</dbReference>
<evidence type="ECO:0000313" key="12">
    <source>
        <dbReference type="EMBL" id="AEH91881.1"/>
    </source>
</evidence>
<dbReference type="Gene3D" id="1.10.3720.10">
    <property type="entry name" value="MetI-like"/>
    <property type="match status" value="1"/>
</dbReference>
<dbReference type="SMART" id="SM00062">
    <property type="entry name" value="PBPb"/>
    <property type="match status" value="1"/>
</dbReference>
<dbReference type="Pfam" id="PF00497">
    <property type="entry name" value="SBP_bac_3"/>
    <property type="match status" value="1"/>
</dbReference>
<dbReference type="Pfam" id="PF00528">
    <property type="entry name" value="BPD_transp_1"/>
    <property type="match status" value="1"/>
</dbReference>
<dbReference type="InterPro" id="IPR001638">
    <property type="entry name" value="Solute-binding_3/MltF_N"/>
</dbReference>
<dbReference type="HOGENOM" id="CLU_019602_20_3_9"/>
<keyword evidence="4 9" id="KW-0812">Transmembrane</keyword>
<keyword evidence="6 9" id="KW-1133">Transmembrane helix</keyword>
<evidence type="ECO:0000256" key="2">
    <source>
        <dbReference type="ARBA" id="ARBA00022448"/>
    </source>
</evidence>
<name>A0A0E0UU53_LISMM</name>
<feature type="signal peptide" evidence="10">
    <location>
        <begin position="1"/>
        <end position="30"/>
    </location>
</feature>
<dbReference type="InterPro" id="IPR043429">
    <property type="entry name" value="ArtM/GltK/GlnP/TcyL/YhdX-like"/>
</dbReference>
<dbReference type="SUPFAM" id="SSF53850">
    <property type="entry name" value="Periplasmic binding protein-like II"/>
    <property type="match status" value="1"/>
</dbReference>
<protein>
    <submittedName>
        <fullName evidence="12">Putative glutamine uptake ABC transporter, fused substrate binding and permease protein</fullName>
    </submittedName>
</protein>
<proteinExistence type="inferred from homology"/>
<evidence type="ECO:0000259" key="11">
    <source>
        <dbReference type="PROSITE" id="PS50928"/>
    </source>
</evidence>
<organism evidence="12 13">
    <name type="scientific">Listeria monocytogenes serotype 4a (strain M7)</name>
    <dbReference type="NCBI Taxonomy" id="1030009"/>
    <lineage>
        <taxon>Bacteria</taxon>
        <taxon>Bacillati</taxon>
        <taxon>Bacillota</taxon>
        <taxon>Bacilli</taxon>
        <taxon>Bacillales</taxon>
        <taxon>Listeriaceae</taxon>
        <taxon>Listeria</taxon>
    </lineage>
</organism>
<dbReference type="PATRIC" id="fig|1030009.3.peg.864"/>
<evidence type="ECO:0000256" key="3">
    <source>
        <dbReference type="ARBA" id="ARBA00022475"/>
    </source>
</evidence>
<comment type="similarity">
    <text evidence="9">Belongs to the binding-protein-dependent transport system permease family.</text>
</comment>
<evidence type="ECO:0000256" key="5">
    <source>
        <dbReference type="ARBA" id="ARBA00022970"/>
    </source>
</evidence>
<feature type="transmembrane region" description="Helical" evidence="9">
    <location>
        <begin position="450"/>
        <end position="469"/>
    </location>
</feature>
<keyword evidence="7" id="KW-0346">Stress response</keyword>
<dbReference type="PANTHER" id="PTHR30614:SF46">
    <property type="entry name" value="ABC TRANSPORTER MEMBRANE SPANNING PERMEASE-GLUTAMINE TRANSPORT"/>
    <property type="match status" value="1"/>
</dbReference>
<dbReference type="GO" id="GO:0006865">
    <property type="term" value="P:amino acid transport"/>
    <property type="evidence" value="ECO:0007669"/>
    <property type="project" value="UniProtKB-KW"/>
</dbReference>
<feature type="chain" id="PRO_5002374301" evidence="10">
    <location>
        <begin position="31"/>
        <end position="480"/>
    </location>
</feature>
<dbReference type="EMBL" id="CP002816">
    <property type="protein sequence ID" value="AEH91881.1"/>
    <property type="molecule type" value="Genomic_DNA"/>
</dbReference>
<dbReference type="InterPro" id="IPR001320">
    <property type="entry name" value="Iontro_rcpt_C"/>
</dbReference>
<dbReference type="PANTHER" id="PTHR30614">
    <property type="entry name" value="MEMBRANE COMPONENT OF AMINO ACID ABC TRANSPORTER"/>
    <property type="match status" value="1"/>
</dbReference>
<keyword evidence="5" id="KW-0029">Amino-acid transport</keyword>
<feature type="domain" description="ABC transmembrane type-1" evidence="11">
    <location>
        <begin position="281"/>
        <end position="470"/>
    </location>
</feature>
<keyword evidence="8 9" id="KW-0472">Membrane</keyword>
<dbReference type="KEGG" id="lmq:LMM7_0876"/>
<dbReference type="InterPro" id="IPR000515">
    <property type="entry name" value="MetI-like"/>
</dbReference>
<feature type="transmembrane region" description="Helical" evidence="9">
    <location>
        <begin position="281"/>
        <end position="305"/>
    </location>
</feature>
<dbReference type="NCBIfam" id="TIGR01726">
    <property type="entry name" value="HEQRo_perm_3TM"/>
    <property type="match status" value="1"/>
</dbReference>
<reference evidence="12 13" key="1">
    <citation type="journal article" date="2011" name="J. Bacteriol.">
        <title>Genome sequence of the nonpathogenic Listeria monocytogenes serovar 4a strain M7.</title>
        <authorList>
            <person name="Chen J."/>
            <person name="Xia Y."/>
            <person name="Cheng C."/>
            <person name="Fang C."/>
            <person name="Shan Y."/>
            <person name="Jin G."/>
            <person name="Fang W."/>
        </authorList>
    </citation>
    <scope>NUCLEOTIDE SEQUENCE [LARGE SCALE GENOMIC DNA]</scope>
    <source>
        <strain evidence="12 13">M7</strain>
    </source>
</reference>
<evidence type="ECO:0000256" key="10">
    <source>
        <dbReference type="SAM" id="SignalP"/>
    </source>
</evidence>
<dbReference type="GO" id="GO:0015276">
    <property type="term" value="F:ligand-gated monoatomic ion channel activity"/>
    <property type="evidence" value="ECO:0007669"/>
    <property type="project" value="InterPro"/>
</dbReference>
<dbReference type="PROSITE" id="PS50928">
    <property type="entry name" value="ABC_TM1"/>
    <property type="match status" value="1"/>
</dbReference>
<evidence type="ECO:0000256" key="4">
    <source>
        <dbReference type="ARBA" id="ARBA00022692"/>
    </source>
</evidence>